<evidence type="ECO:0000256" key="1">
    <source>
        <dbReference type="SAM" id="MobiDB-lite"/>
    </source>
</evidence>
<dbReference type="InterPro" id="IPR018247">
    <property type="entry name" value="EF_Hand_1_Ca_BS"/>
</dbReference>
<feature type="domain" description="EF-hand" evidence="2">
    <location>
        <begin position="56"/>
        <end position="91"/>
    </location>
</feature>
<evidence type="ECO:0000313" key="4">
    <source>
        <dbReference type="Proteomes" id="UP001139486"/>
    </source>
</evidence>
<dbReference type="SUPFAM" id="SSF47473">
    <property type="entry name" value="EF-hand"/>
    <property type="match status" value="1"/>
</dbReference>
<organism evidence="3 4">
    <name type="scientific">Sphingomonas liriopis</name>
    <dbReference type="NCBI Taxonomy" id="2949094"/>
    <lineage>
        <taxon>Bacteria</taxon>
        <taxon>Pseudomonadati</taxon>
        <taxon>Pseudomonadota</taxon>
        <taxon>Alphaproteobacteria</taxon>
        <taxon>Sphingomonadales</taxon>
        <taxon>Sphingomonadaceae</taxon>
        <taxon>Sphingomonas</taxon>
    </lineage>
</organism>
<dbReference type="InterPro" id="IPR011992">
    <property type="entry name" value="EF-hand-dom_pair"/>
</dbReference>
<dbReference type="GO" id="GO:0005509">
    <property type="term" value="F:calcium ion binding"/>
    <property type="evidence" value="ECO:0007669"/>
    <property type="project" value="InterPro"/>
</dbReference>
<dbReference type="Gene3D" id="1.10.238.10">
    <property type="entry name" value="EF-hand"/>
    <property type="match status" value="2"/>
</dbReference>
<dbReference type="PROSITE" id="PS50222">
    <property type="entry name" value="EF_HAND_2"/>
    <property type="match status" value="1"/>
</dbReference>
<name>A0A9X2HTS9_9SPHN</name>
<protein>
    <submittedName>
        <fullName evidence="3">EF-hand domain-containing protein</fullName>
    </submittedName>
</protein>
<dbReference type="AlphaFoldDB" id="A0A9X2HTS9"/>
<dbReference type="EMBL" id="JAMLDY010000011">
    <property type="protein sequence ID" value="MCP3735359.1"/>
    <property type="molecule type" value="Genomic_DNA"/>
</dbReference>
<sequence length="156" mass="16815">MWRYWAGGGAILATAGAGWMLLHGGEARSVPILPAQPQAVASGEALSADPQVPEATAATREEKRFNRYDKDRDGKVTRDEYLAARRKAFAKLDTNGDGRLDFDEWAIRATTKFATADRDKSGAMNATEFATTAVKRKAPSRAKCPPAQQAASAEDS</sequence>
<dbReference type="PROSITE" id="PS00018">
    <property type="entry name" value="EF_HAND_1"/>
    <property type="match status" value="3"/>
</dbReference>
<accession>A0A9X2HTS9</accession>
<dbReference type="InterPro" id="IPR002048">
    <property type="entry name" value="EF_hand_dom"/>
</dbReference>
<dbReference type="Pfam" id="PF13202">
    <property type="entry name" value="EF-hand_5"/>
    <property type="match status" value="2"/>
</dbReference>
<dbReference type="Proteomes" id="UP001139486">
    <property type="component" value="Unassembled WGS sequence"/>
</dbReference>
<evidence type="ECO:0000313" key="3">
    <source>
        <dbReference type="EMBL" id="MCP3735359.1"/>
    </source>
</evidence>
<comment type="caution">
    <text evidence="3">The sequence shown here is derived from an EMBL/GenBank/DDBJ whole genome shotgun (WGS) entry which is preliminary data.</text>
</comment>
<evidence type="ECO:0000259" key="2">
    <source>
        <dbReference type="PROSITE" id="PS50222"/>
    </source>
</evidence>
<reference evidence="3" key="1">
    <citation type="submission" date="2022-05" db="EMBL/GenBank/DDBJ databases">
        <title>Sphingomonas sp. strain RP10 Genome sequencing and assembly.</title>
        <authorList>
            <person name="Kim I."/>
        </authorList>
    </citation>
    <scope>NUCLEOTIDE SEQUENCE</scope>
    <source>
        <strain evidence="3">RP10</strain>
    </source>
</reference>
<dbReference type="CDD" id="cd00051">
    <property type="entry name" value="EFh"/>
    <property type="match status" value="2"/>
</dbReference>
<gene>
    <name evidence="3" type="ORF">M9979_10810</name>
</gene>
<proteinExistence type="predicted"/>
<dbReference type="RefSeq" id="WP_254289367.1">
    <property type="nucleotide sequence ID" value="NZ_JAMLDY010000011.1"/>
</dbReference>
<feature type="region of interest" description="Disordered" evidence="1">
    <location>
        <begin position="133"/>
        <end position="156"/>
    </location>
</feature>
<keyword evidence="4" id="KW-1185">Reference proteome</keyword>